<dbReference type="PANTHER" id="PTHR23220:SF122">
    <property type="entry name" value="INTEGRIN ALPHA-PS1"/>
    <property type="match status" value="1"/>
</dbReference>
<feature type="signal peptide" evidence="4">
    <location>
        <begin position="1"/>
        <end position="23"/>
    </location>
</feature>
<dbReference type="Gene3D" id="2.130.10.130">
    <property type="entry name" value="Integrin alpha, N-terminal"/>
    <property type="match status" value="1"/>
</dbReference>
<accession>A0ABT3FZS4</accession>
<evidence type="ECO:0000256" key="2">
    <source>
        <dbReference type="ARBA" id="ARBA00022737"/>
    </source>
</evidence>
<dbReference type="PANTHER" id="PTHR23220">
    <property type="entry name" value="INTEGRIN ALPHA"/>
    <property type="match status" value="1"/>
</dbReference>
<dbReference type="PRINTS" id="PR01185">
    <property type="entry name" value="INTEGRINA"/>
</dbReference>
<keyword evidence="1 4" id="KW-0732">Signal</keyword>
<evidence type="ECO:0000313" key="6">
    <source>
        <dbReference type="Proteomes" id="UP001165653"/>
    </source>
</evidence>
<keyword evidence="2" id="KW-0677">Repeat</keyword>
<keyword evidence="5" id="KW-0401">Integrin</keyword>
<dbReference type="EMBL" id="JAPDDR010000002">
    <property type="protein sequence ID" value="MCW1913090.1"/>
    <property type="molecule type" value="Genomic_DNA"/>
</dbReference>
<dbReference type="SUPFAM" id="SSF69318">
    <property type="entry name" value="Integrin alpha N-terminal domain"/>
    <property type="match status" value="1"/>
</dbReference>
<dbReference type="Pfam" id="PF01839">
    <property type="entry name" value="FG-GAP"/>
    <property type="match status" value="1"/>
</dbReference>
<dbReference type="InterPro" id="IPR013517">
    <property type="entry name" value="FG-GAP"/>
</dbReference>
<organism evidence="5 6">
    <name type="scientific">Luteolibacter rhizosphaerae</name>
    <dbReference type="NCBI Taxonomy" id="2989719"/>
    <lineage>
        <taxon>Bacteria</taxon>
        <taxon>Pseudomonadati</taxon>
        <taxon>Verrucomicrobiota</taxon>
        <taxon>Verrucomicrobiia</taxon>
        <taxon>Verrucomicrobiales</taxon>
        <taxon>Verrucomicrobiaceae</taxon>
        <taxon>Luteolibacter</taxon>
    </lineage>
</organism>
<keyword evidence="3" id="KW-0325">Glycoprotein</keyword>
<sequence length="278" mass="26306">MLQTITAASPGAASLFGAALAGAGDQNADGKDDLFIGAPGAAALNGSVLVVSGADGSLIRTLAPLAPATEFGASLATVGDLSGDGLLDLAVGSPGAAAGSGSVQLIRSSDATEVAAHTGIAAGARLGSRIGLVDDRNADSVADLVAGSGSGGSAFLLSGSNLTLITELSLAGAAAGQPVASGGALDVDQNGITELLIGYPGATPLPKVSILPAPLAPEPSFYEGSAGGGLGTAVAAIEGLGFAIGEPLLGGGAVHVYTAAIPTATASRTSTITARIPS</sequence>
<dbReference type="PROSITE" id="PS51470">
    <property type="entry name" value="FG_GAP"/>
    <property type="match status" value="2"/>
</dbReference>
<dbReference type="GO" id="GO:0007229">
    <property type="term" value="P:integrin-mediated signaling pathway"/>
    <property type="evidence" value="ECO:0007669"/>
    <property type="project" value="UniProtKB-KW"/>
</dbReference>
<gene>
    <name evidence="5" type="ORF">OJ996_05875</name>
</gene>
<dbReference type="InterPro" id="IPR013519">
    <property type="entry name" value="Int_alpha_beta-p"/>
</dbReference>
<keyword evidence="6" id="KW-1185">Reference proteome</keyword>
<evidence type="ECO:0000256" key="3">
    <source>
        <dbReference type="ARBA" id="ARBA00023180"/>
    </source>
</evidence>
<evidence type="ECO:0000313" key="5">
    <source>
        <dbReference type="EMBL" id="MCW1913090.1"/>
    </source>
</evidence>
<dbReference type="Proteomes" id="UP001165653">
    <property type="component" value="Unassembled WGS sequence"/>
</dbReference>
<dbReference type="RefSeq" id="WP_264512173.1">
    <property type="nucleotide sequence ID" value="NZ_JAPDDR010000002.1"/>
</dbReference>
<comment type="caution">
    <text evidence="5">The sequence shown here is derived from an EMBL/GenBank/DDBJ whole genome shotgun (WGS) entry which is preliminary data.</text>
</comment>
<protein>
    <submittedName>
        <fullName evidence="5">Integrin alpha</fullName>
    </submittedName>
</protein>
<proteinExistence type="predicted"/>
<evidence type="ECO:0000256" key="4">
    <source>
        <dbReference type="SAM" id="SignalP"/>
    </source>
</evidence>
<name>A0ABT3FZS4_9BACT</name>
<dbReference type="InterPro" id="IPR000413">
    <property type="entry name" value="Integrin_alpha"/>
</dbReference>
<dbReference type="SMART" id="SM00191">
    <property type="entry name" value="Int_alpha"/>
    <property type="match status" value="4"/>
</dbReference>
<reference evidence="5" key="1">
    <citation type="submission" date="2022-10" db="EMBL/GenBank/DDBJ databases">
        <title>Luteolibacter sp. GHJ8, whole genome shotgun sequencing project.</title>
        <authorList>
            <person name="Zhao G."/>
            <person name="Shen L."/>
        </authorList>
    </citation>
    <scope>NUCLEOTIDE SEQUENCE</scope>
    <source>
        <strain evidence="5">GHJ8</strain>
    </source>
</reference>
<evidence type="ECO:0000256" key="1">
    <source>
        <dbReference type="ARBA" id="ARBA00022729"/>
    </source>
</evidence>
<feature type="chain" id="PRO_5046742528" evidence="4">
    <location>
        <begin position="24"/>
        <end position="278"/>
    </location>
</feature>
<dbReference type="InterPro" id="IPR028994">
    <property type="entry name" value="Integrin_alpha_N"/>
</dbReference>